<name>A0A842H9X4_9BACT</name>
<dbReference type="EMBL" id="JACHVB010000012">
    <property type="protein sequence ID" value="MBC2593212.1"/>
    <property type="molecule type" value="Genomic_DNA"/>
</dbReference>
<sequence length="458" mass="51026">MNQPNIIFILCDDLGINDLHCYGREDHCTPNLDRLAREGTRFTSAYASQAICSASRAGILTGLNPARLHLTTFLPGRPDAASQRVLHPEIMMHVPLSIKTWPRYFKELGYVTGLIGKWHIGSEPGPREHGFDFVYHPGDAKDTEPSASEGGKAEFELTGETLRFIEENRDQPFVAYLGHFTPHIPYCARADLVEKHKDAFEPVYAALVETLDTTVGLLLDKLEAYGLAENTIVVFTSDNGGLHVPELEHQRVTHNTPFRAGKGYVYEGGQRVPLIVRWPGRVPAGRVIDTPVNNVDWIPTLMELAGASPPDGLDGVSFAAGLLGGDMPERPLFWHFPHYTNQGGRPSGAMREGDWLLVEMYDEARAELYDLSADIGESLDLSVEEPGRLAAMRAALEAWRQSNDVQSNTPNPECDEAFFRRLYIDTDPSRFDPLTADTAQWQTIQEWRQGMNAATRKT</sequence>
<keyword evidence="5" id="KW-0378">Hydrolase</keyword>
<evidence type="ECO:0000313" key="9">
    <source>
        <dbReference type="Proteomes" id="UP000546464"/>
    </source>
</evidence>
<keyword evidence="3" id="KW-0479">Metal-binding</keyword>
<evidence type="ECO:0000256" key="1">
    <source>
        <dbReference type="ARBA" id="ARBA00001913"/>
    </source>
</evidence>
<proteinExistence type="inferred from homology"/>
<dbReference type="Pfam" id="PF00884">
    <property type="entry name" value="Sulfatase"/>
    <property type="match status" value="1"/>
</dbReference>
<reference evidence="8 9" key="1">
    <citation type="submission" date="2020-07" db="EMBL/GenBank/DDBJ databases">
        <authorList>
            <person name="Feng X."/>
        </authorList>
    </citation>
    <scope>NUCLEOTIDE SEQUENCE [LARGE SCALE GENOMIC DNA]</scope>
    <source>
        <strain evidence="8 9">JCM31066</strain>
    </source>
</reference>
<dbReference type="RefSeq" id="WP_185674203.1">
    <property type="nucleotide sequence ID" value="NZ_JACHVB010000012.1"/>
</dbReference>
<evidence type="ECO:0000256" key="4">
    <source>
        <dbReference type="ARBA" id="ARBA00022729"/>
    </source>
</evidence>
<dbReference type="PANTHER" id="PTHR42693:SF42">
    <property type="entry name" value="ARYLSULFATASE G"/>
    <property type="match status" value="1"/>
</dbReference>
<evidence type="ECO:0000256" key="6">
    <source>
        <dbReference type="ARBA" id="ARBA00022837"/>
    </source>
</evidence>
<comment type="cofactor">
    <cofactor evidence="1">
        <name>Ca(2+)</name>
        <dbReference type="ChEBI" id="CHEBI:29108"/>
    </cofactor>
</comment>
<dbReference type="PROSITE" id="PS00149">
    <property type="entry name" value="SULFATASE_2"/>
    <property type="match status" value="1"/>
</dbReference>
<dbReference type="InterPro" id="IPR050738">
    <property type="entry name" value="Sulfatase"/>
</dbReference>
<dbReference type="GO" id="GO:0046872">
    <property type="term" value="F:metal ion binding"/>
    <property type="evidence" value="ECO:0007669"/>
    <property type="project" value="UniProtKB-KW"/>
</dbReference>
<evidence type="ECO:0000256" key="2">
    <source>
        <dbReference type="ARBA" id="ARBA00008779"/>
    </source>
</evidence>
<dbReference type="InterPro" id="IPR000917">
    <property type="entry name" value="Sulfatase_N"/>
</dbReference>
<evidence type="ECO:0000259" key="7">
    <source>
        <dbReference type="Pfam" id="PF00884"/>
    </source>
</evidence>
<accession>A0A842H9X4</accession>
<keyword evidence="4" id="KW-0732">Signal</keyword>
<dbReference type="PANTHER" id="PTHR42693">
    <property type="entry name" value="ARYLSULFATASE FAMILY MEMBER"/>
    <property type="match status" value="1"/>
</dbReference>
<dbReference type="InterPro" id="IPR017850">
    <property type="entry name" value="Alkaline_phosphatase_core_sf"/>
</dbReference>
<dbReference type="SUPFAM" id="SSF53649">
    <property type="entry name" value="Alkaline phosphatase-like"/>
    <property type="match status" value="1"/>
</dbReference>
<comment type="similarity">
    <text evidence="2">Belongs to the sulfatase family.</text>
</comment>
<dbReference type="CDD" id="cd16144">
    <property type="entry name" value="ARS_like"/>
    <property type="match status" value="1"/>
</dbReference>
<feature type="domain" description="Sulfatase N-terminal" evidence="7">
    <location>
        <begin position="4"/>
        <end position="307"/>
    </location>
</feature>
<dbReference type="Gene3D" id="3.30.1120.10">
    <property type="match status" value="1"/>
</dbReference>
<dbReference type="AlphaFoldDB" id="A0A842H9X4"/>
<keyword evidence="6" id="KW-0106">Calcium</keyword>
<evidence type="ECO:0000313" key="8">
    <source>
        <dbReference type="EMBL" id="MBC2593212.1"/>
    </source>
</evidence>
<evidence type="ECO:0000256" key="5">
    <source>
        <dbReference type="ARBA" id="ARBA00022801"/>
    </source>
</evidence>
<comment type="caution">
    <text evidence="8">The sequence shown here is derived from an EMBL/GenBank/DDBJ whole genome shotgun (WGS) entry which is preliminary data.</text>
</comment>
<dbReference type="InterPro" id="IPR024607">
    <property type="entry name" value="Sulfatase_CS"/>
</dbReference>
<organism evidence="8 9">
    <name type="scientific">Ruficoccus amylovorans</name>
    <dbReference type="NCBI Taxonomy" id="1804625"/>
    <lineage>
        <taxon>Bacteria</taxon>
        <taxon>Pseudomonadati</taxon>
        <taxon>Verrucomicrobiota</taxon>
        <taxon>Opitutia</taxon>
        <taxon>Puniceicoccales</taxon>
        <taxon>Cerasicoccaceae</taxon>
        <taxon>Ruficoccus</taxon>
    </lineage>
</organism>
<dbReference type="GO" id="GO:0004065">
    <property type="term" value="F:arylsulfatase activity"/>
    <property type="evidence" value="ECO:0007669"/>
    <property type="project" value="TreeGrafter"/>
</dbReference>
<dbReference type="Proteomes" id="UP000546464">
    <property type="component" value="Unassembled WGS sequence"/>
</dbReference>
<evidence type="ECO:0000256" key="3">
    <source>
        <dbReference type="ARBA" id="ARBA00022723"/>
    </source>
</evidence>
<keyword evidence="9" id="KW-1185">Reference proteome</keyword>
<protein>
    <submittedName>
        <fullName evidence="8">Sulfatase</fullName>
    </submittedName>
</protein>
<dbReference type="Gene3D" id="3.40.720.10">
    <property type="entry name" value="Alkaline Phosphatase, subunit A"/>
    <property type="match status" value="1"/>
</dbReference>
<gene>
    <name evidence="8" type="ORF">H5P28_02960</name>
</gene>